<dbReference type="FunFam" id="3.40.50.12780:FF:000012">
    <property type="entry name" value="Non-ribosomal peptide synthetase"/>
    <property type="match status" value="1"/>
</dbReference>
<name>A0AA96WM24_9CYAN</name>
<dbReference type="PROSITE" id="PS00012">
    <property type="entry name" value="PHOSPHOPANTETHEINE"/>
    <property type="match status" value="1"/>
</dbReference>
<evidence type="ECO:0000259" key="4">
    <source>
        <dbReference type="PROSITE" id="PS50075"/>
    </source>
</evidence>
<dbReference type="Gene3D" id="3.30.300.30">
    <property type="match status" value="1"/>
</dbReference>
<dbReference type="Gene3D" id="3.40.50.1820">
    <property type="entry name" value="alpha/beta hydrolase"/>
    <property type="match status" value="1"/>
</dbReference>
<dbReference type="SUPFAM" id="SSF52777">
    <property type="entry name" value="CoA-dependent acyltransferases"/>
    <property type="match status" value="2"/>
</dbReference>
<reference evidence="5" key="1">
    <citation type="submission" date="2020-05" db="EMBL/GenBank/DDBJ databases">
        <authorList>
            <person name="Zhu T."/>
            <person name="Keshari N."/>
            <person name="Lu X."/>
        </authorList>
    </citation>
    <scope>NUCLEOTIDE SEQUENCE</scope>
    <source>
        <strain evidence="5">NK1-12</strain>
    </source>
</reference>
<dbReference type="Gene3D" id="2.30.38.10">
    <property type="entry name" value="Luciferase, Domain 3"/>
    <property type="match status" value="1"/>
</dbReference>
<protein>
    <submittedName>
        <fullName evidence="5">Amino acid adenylation domain-containing protein</fullName>
    </submittedName>
</protein>
<evidence type="ECO:0000256" key="3">
    <source>
        <dbReference type="ARBA" id="ARBA00022553"/>
    </source>
</evidence>
<dbReference type="SUPFAM" id="SSF47336">
    <property type="entry name" value="ACP-like"/>
    <property type="match status" value="1"/>
</dbReference>
<dbReference type="SMART" id="SM00823">
    <property type="entry name" value="PKS_PP"/>
    <property type="match status" value="1"/>
</dbReference>
<dbReference type="NCBIfam" id="TIGR01733">
    <property type="entry name" value="AA-adenyl-dom"/>
    <property type="match status" value="1"/>
</dbReference>
<dbReference type="Pfam" id="PF00501">
    <property type="entry name" value="AMP-binding"/>
    <property type="match status" value="1"/>
</dbReference>
<keyword evidence="3" id="KW-0597">Phosphoprotein</keyword>
<dbReference type="InterPro" id="IPR020845">
    <property type="entry name" value="AMP-binding_CS"/>
</dbReference>
<dbReference type="PROSITE" id="PS50075">
    <property type="entry name" value="CARRIER"/>
    <property type="match status" value="1"/>
</dbReference>
<dbReference type="InterPro" id="IPR020806">
    <property type="entry name" value="PKS_PP-bd"/>
</dbReference>
<dbReference type="FunFam" id="3.30.300.30:FF:000010">
    <property type="entry name" value="Enterobactin synthetase component F"/>
    <property type="match status" value="1"/>
</dbReference>
<dbReference type="InterPro" id="IPR000873">
    <property type="entry name" value="AMP-dep_synth/lig_dom"/>
</dbReference>
<dbReference type="GO" id="GO:0008610">
    <property type="term" value="P:lipid biosynthetic process"/>
    <property type="evidence" value="ECO:0007669"/>
    <property type="project" value="UniProtKB-ARBA"/>
</dbReference>
<gene>
    <name evidence="5" type="ORF">HJG54_30135</name>
</gene>
<evidence type="ECO:0000256" key="2">
    <source>
        <dbReference type="ARBA" id="ARBA00022450"/>
    </source>
</evidence>
<evidence type="ECO:0000313" key="5">
    <source>
        <dbReference type="EMBL" id="WNZ27170.1"/>
    </source>
</evidence>
<dbReference type="GO" id="GO:0043041">
    <property type="term" value="P:amino acid activation for nonribosomal peptide biosynthetic process"/>
    <property type="evidence" value="ECO:0007669"/>
    <property type="project" value="TreeGrafter"/>
</dbReference>
<dbReference type="CDD" id="cd19531">
    <property type="entry name" value="LCL_NRPS-like"/>
    <property type="match status" value="1"/>
</dbReference>
<feature type="domain" description="Carrier" evidence="4">
    <location>
        <begin position="1038"/>
        <end position="1113"/>
    </location>
</feature>
<keyword evidence="2" id="KW-0596">Phosphopantetheine</keyword>
<dbReference type="GO" id="GO:0003824">
    <property type="term" value="F:catalytic activity"/>
    <property type="evidence" value="ECO:0007669"/>
    <property type="project" value="InterPro"/>
</dbReference>
<dbReference type="InterPro" id="IPR025110">
    <property type="entry name" value="AMP-bd_C"/>
</dbReference>
<dbReference type="RefSeq" id="WP_316436802.1">
    <property type="nucleotide sequence ID" value="NZ_CP053587.1"/>
</dbReference>
<dbReference type="InterPro" id="IPR001242">
    <property type="entry name" value="Condensation_dom"/>
</dbReference>
<dbReference type="CDD" id="cd12117">
    <property type="entry name" value="A_NRPS_Srf_like"/>
    <property type="match status" value="1"/>
</dbReference>
<proteinExistence type="predicted"/>
<comment type="cofactor">
    <cofactor evidence="1">
        <name>pantetheine 4'-phosphate</name>
        <dbReference type="ChEBI" id="CHEBI:47942"/>
    </cofactor>
</comment>
<dbReference type="InterPro" id="IPR036736">
    <property type="entry name" value="ACP-like_sf"/>
</dbReference>
<dbReference type="InterPro" id="IPR006162">
    <property type="entry name" value="Ppantetheine_attach_site"/>
</dbReference>
<dbReference type="InterPro" id="IPR045851">
    <property type="entry name" value="AMP-bd_C_sf"/>
</dbReference>
<dbReference type="InterPro" id="IPR029058">
    <property type="entry name" value="AB_hydrolase_fold"/>
</dbReference>
<dbReference type="PROSITE" id="PS00455">
    <property type="entry name" value="AMP_BINDING"/>
    <property type="match status" value="1"/>
</dbReference>
<dbReference type="Pfam" id="PF00550">
    <property type="entry name" value="PP-binding"/>
    <property type="match status" value="1"/>
</dbReference>
<dbReference type="Pfam" id="PF13193">
    <property type="entry name" value="AMP-binding_C"/>
    <property type="match status" value="1"/>
</dbReference>
<dbReference type="FunFam" id="3.30.559.10:FF:000012">
    <property type="entry name" value="Non-ribosomal peptide synthetase"/>
    <property type="match status" value="1"/>
</dbReference>
<dbReference type="InterPro" id="IPR009081">
    <property type="entry name" value="PP-bd_ACP"/>
</dbReference>
<dbReference type="FunFam" id="3.40.50.980:FF:000001">
    <property type="entry name" value="Non-ribosomal peptide synthetase"/>
    <property type="match status" value="1"/>
</dbReference>
<dbReference type="PANTHER" id="PTHR45527">
    <property type="entry name" value="NONRIBOSOMAL PEPTIDE SYNTHETASE"/>
    <property type="match status" value="1"/>
</dbReference>
<dbReference type="InterPro" id="IPR010071">
    <property type="entry name" value="AA_adenyl_dom"/>
</dbReference>
<organism evidence="5">
    <name type="scientific">Leptolyngbya sp. NK1-12</name>
    <dbReference type="NCBI Taxonomy" id="2547451"/>
    <lineage>
        <taxon>Bacteria</taxon>
        <taxon>Bacillati</taxon>
        <taxon>Cyanobacteriota</taxon>
        <taxon>Cyanophyceae</taxon>
        <taxon>Leptolyngbyales</taxon>
        <taxon>Leptolyngbyaceae</taxon>
        <taxon>Leptolyngbya group</taxon>
        <taxon>Leptolyngbya</taxon>
    </lineage>
</organism>
<accession>A0AA96WM24</accession>
<dbReference type="PANTHER" id="PTHR45527:SF1">
    <property type="entry name" value="FATTY ACID SYNTHASE"/>
    <property type="match status" value="1"/>
</dbReference>
<dbReference type="Pfam" id="PF00668">
    <property type="entry name" value="Condensation"/>
    <property type="match status" value="1"/>
</dbReference>
<dbReference type="InterPro" id="IPR023213">
    <property type="entry name" value="CAT-like_dom_sf"/>
</dbReference>
<dbReference type="Gene3D" id="3.30.559.10">
    <property type="entry name" value="Chloramphenicol acetyltransferase-like domain"/>
    <property type="match status" value="1"/>
</dbReference>
<dbReference type="AlphaFoldDB" id="A0AA96WM24"/>
<dbReference type="EMBL" id="CP053587">
    <property type="protein sequence ID" value="WNZ27170.1"/>
    <property type="molecule type" value="Genomic_DNA"/>
</dbReference>
<dbReference type="GO" id="GO:0005829">
    <property type="term" value="C:cytosol"/>
    <property type="evidence" value="ECO:0007669"/>
    <property type="project" value="TreeGrafter"/>
</dbReference>
<dbReference type="GO" id="GO:0072330">
    <property type="term" value="P:monocarboxylic acid biosynthetic process"/>
    <property type="evidence" value="ECO:0007669"/>
    <property type="project" value="UniProtKB-ARBA"/>
</dbReference>
<dbReference type="FunFam" id="1.10.1200.10:FF:000016">
    <property type="entry name" value="Non-ribosomal peptide synthase"/>
    <property type="match status" value="1"/>
</dbReference>
<evidence type="ECO:0000256" key="1">
    <source>
        <dbReference type="ARBA" id="ARBA00001957"/>
    </source>
</evidence>
<dbReference type="SUPFAM" id="SSF56801">
    <property type="entry name" value="Acetyl-CoA synthetase-like"/>
    <property type="match status" value="1"/>
</dbReference>
<dbReference type="Gene3D" id="3.30.559.30">
    <property type="entry name" value="Nonribosomal peptide synthetase, condensation domain"/>
    <property type="match status" value="1"/>
</dbReference>
<dbReference type="Gene3D" id="3.40.50.980">
    <property type="match status" value="2"/>
</dbReference>
<dbReference type="GO" id="GO:0044550">
    <property type="term" value="P:secondary metabolite biosynthetic process"/>
    <property type="evidence" value="ECO:0007669"/>
    <property type="project" value="UniProtKB-ARBA"/>
</dbReference>
<dbReference type="GO" id="GO:0031177">
    <property type="term" value="F:phosphopantetheine binding"/>
    <property type="evidence" value="ECO:0007669"/>
    <property type="project" value="InterPro"/>
</dbReference>
<sequence>MVLDKPNSKWTEDVYVFPASFAQQRLWFIEQLFPEASLYVIPLVFRLTGTLQRWPLQQSIQTIVQRHETLRTQFDLVDGQLVQVIAPELLLPLQFTDLRALPASIREATAFEQIWQEIQQPFPLNQGPLLRVRLWQLQDTEHLLLLALHHIIFDEWSSGVLIREFGELYGALVEGKPITLPELPIQYADFAHWQRQWLQGETLNAQLSYWKQQLQDLPVLNLPGAQTCSLGQKQEHRGASQLLELPQQLLDALEELSQEAGVTLFMTLLAAFQTLLHRYTGQTDIVIGSPIANRQRSELEGLIGFLVNSLVLRTDLAGNPSFRELLERVRQVTLAAYAHQDLPFEKLVEELQPVRNLTQNPLFQVVFALQNTPMEQLVLPGLVLSPVELETKTARFDLELYLWKCTDNFRNLWGKGWRQTDGLRGVIVYNTNLFDAATITSLCNHFQTLLENIVTNPDTPLSALSLLTLAEQQALIQRWHSNQSPYPTVSIHQQFEFQVQQNPTAIAIQFGSQQFSYEALNQGSNQLARYLQRLEVDTGARVGICLERSGEAIAAMLAVLKAGGAYVPLDPSYPLERLQFMLKDAGITVVLTQPAWVEILQASETIVVCLEQEWYAIAQESAENLSLLCTANQLAYVMYTSGSTGTPKGVMVPHRAVNRLVCATDYVQIQPSDRIAQVANLAFDAATFEVWGALLNGAQLIGLEREITLSPANLAIELQQQQISILFLTTALFNQTVSQMPTAFQSLRYLLFGGEMVNTECVQSVLQQGRPQHLIHVYGPTENTTFSTWYEVENISENAITIPIGQAIANTQVYLLDEQLNPVPANVSGEIYLAGEGLAQGYLNRPELTEERFIRFECSALSTQLTAQPSTLNPSATEILRVGGASQKDVQPSKLYKTVYKTGDRARYRADGNLEFLGRTDHQIKIRGFRVELGEIETVLTQHPMVQSAVVVVQPLARDASTATPGDQQLIAYVGCSAAIPTERELRTFLKTRLPTYMVPTAFRVLDQLPLTANGKVDQKSLPPLHWTTLSENRATTAPTTSVEAALAELWSQLLGRTPIGIDDNFFELGGHSLLATQLVSRIRDRFQVELPLRRVFEAPTIAELAPTLTSQLPFPWPIPDVSTKHRQVPTSHQREEWEL</sequence>